<dbReference type="AlphaFoldDB" id="A0A8H2WLN1"/>
<accession>A0A8H2WLN1</accession>
<gene>
    <name evidence="2" type="ORF">RDB_LOCUS31427</name>
</gene>
<organism evidence="2 3">
    <name type="scientific">Rhizoctonia solani</name>
    <dbReference type="NCBI Taxonomy" id="456999"/>
    <lineage>
        <taxon>Eukaryota</taxon>
        <taxon>Fungi</taxon>
        <taxon>Dikarya</taxon>
        <taxon>Basidiomycota</taxon>
        <taxon>Agaricomycotina</taxon>
        <taxon>Agaricomycetes</taxon>
        <taxon>Cantharellales</taxon>
        <taxon>Ceratobasidiaceae</taxon>
        <taxon>Rhizoctonia</taxon>
    </lineage>
</organism>
<name>A0A8H2WLN1_9AGAM</name>
<evidence type="ECO:0000256" key="1">
    <source>
        <dbReference type="SAM" id="MobiDB-lite"/>
    </source>
</evidence>
<comment type="caution">
    <text evidence="2">The sequence shown here is derived from an EMBL/GenBank/DDBJ whole genome shotgun (WGS) entry which is preliminary data.</text>
</comment>
<feature type="compositionally biased region" description="Acidic residues" evidence="1">
    <location>
        <begin position="294"/>
        <end position="306"/>
    </location>
</feature>
<feature type="region of interest" description="Disordered" evidence="1">
    <location>
        <begin position="32"/>
        <end position="55"/>
    </location>
</feature>
<protein>
    <submittedName>
        <fullName evidence="2">Uncharacterized protein</fullName>
    </submittedName>
</protein>
<evidence type="ECO:0000313" key="2">
    <source>
        <dbReference type="EMBL" id="CAE6392694.1"/>
    </source>
</evidence>
<reference evidence="2" key="1">
    <citation type="submission" date="2021-01" db="EMBL/GenBank/DDBJ databases">
        <authorList>
            <person name="Kaushik A."/>
        </authorList>
    </citation>
    <scope>NUCLEOTIDE SEQUENCE</scope>
    <source>
        <strain evidence="2">AG2-2IIIB</strain>
    </source>
</reference>
<sequence>MVASGSLRAWSPRPGGAFSARKRYAMQLMTQANSITRKTKPKRKRTIVYSSSDTEDESVTPKRVCTAAAECELSYESPLGLDVWEERTDGPFFDLSHEEEGVTVEYARSSPEMDLSDLSDVSPTSPDDDLFDALSASSGDDGVEDYQLYDNSAIKRFAKELPSLLQRRYRTLVLSKRTHWIDDEPLRIKFLNRQFKHRLQTGDFTVSQIMEVLEQRPVYGTYGDLNIPTPQVVPAQADADEPEDLDLGLMAAERPSTPMPDSDSDSDSDSEPVYDSTRVVEQLSRREMESMGIYEDEEYEYESEDE</sequence>
<proteinExistence type="predicted"/>
<feature type="compositionally biased region" description="Acidic residues" evidence="1">
    <location>
        <begin position="262"/>
        <end position="272"/>
    </location>
</feature>
<evidence type="ECO:0000313" key="3">
    <source>
        <dbReference type="Proteomes" id="UP000663843"/>
    </source>
</evidence>
<feature type="compositionally biased region" description="Basic residues" evidence="1">
    <location>
        <begin position="37"/>
        <end position="46"/>
    </location>
</feature>
<dbReference type="Proteomes" id="UP000663843">
    <property type="component" value="Unassembled WGS sequence"/>
</dbReference>
<dbReference type="EMBL" id="CAJMWT010001328">
    <property type="protein sequence ID" value="CAE6392694.1"/>
    <property type="molecule type" value="Genomic_DNA"/>
</dbReference>
<feature type="region of interest" description="Disordered" evidence="1">
    <location>
        <begin position="108"/>
        <end position="133"/>
    </location>
</feature>
<feature type="region of interest" description="Disordered" evidence="1">
    <location>
        <begin position="250"/>
        <end position="306"/>
    </location>
</feature>